<proteinExistence type="predicted"/>
<comment type="caution">
    <text evidence="1">The sequence shown here is derived from an EMBL/GenBank/DDBJ whole genome shotgun (WGS) entry which is preliminary data.</text>
</comment>
<gene>
    <name evidence="1" type="ORF">Pint_10774</name>
</gene>
<protein>
    <submittedName>
        <fullName evidence="1">Uncharacterized protein</fullName>
    </submittedName>
</protein>
<reference evidence="2" key="1">
    <citation type="journal article" date="2023" name="G3 (Bethesda)">
        <title>Genome assembly and association tests identify interacting loci associated with vigor, precocity, and sex in interspecific pistachio rootstocks.</title>
        <authorList>
            <person name="Palmer W."/>
            <person name="Jacygrad E."/>
            <person name="Sagayaradj S."/>
            <person name="Cavanaugh K."/>
            <person name="Han R."/>
            <person name="Bertier L."/>
            <person name="Beede B."/>
            <person name="Kafkas S."/>
            <person name="Golino D."/>
            <person name="Preece J."/>
            <person name="Michelmore R."/>
        </authorList>
    </citation>
    <scope>NUCLEOTIDE SEQUENCE [LARGE SCALE GENOMIC DNA]</scope>
</reference>
<accession>A0ACC0XII7</accession>
<sequence length="449" mass="49435">MVSVSLSKARSCDLVVVAQRSLAKSQAEGHAWPSMPQVYGMAEDLDELYASLSLTEKENEAVVVALDVLQDVLRMERSVDLEKGEVEWGAFMQVRVMFNVTEPLLRGSKLSIGGANSVCIRVWLRAGSFTKRKNHGRSCPYGLVNLVRNNGEGSGDTPFEEMVGEVQVVGDGDATAVGGVSPKADRSYNGVVETKMVTELMATIIMETRADSQKETLPGKELHGNEGSGILQDPLQSYTLADILEDSNLLEGVGSQRILNEGGPYGPQQQVSPKAAMGLACCQNLMLQRKQRKFEEDDLCKVGKKSKPESYAMKVGEAGVDTIPMEDDDLLVVGIRNLYDLVKREGPDVLFLQEIAIGRKGGIALMWGKDVDLTILNYSDFHVNATVLDFTVNGGKWFVTAVYGYPKTHLCYKTWDLLRRLCRSRGESWLMMGDLNEILFHHEKMGGKS</sequence>
<evidence type="ECO:0000313" key="2">
    <source>
        <dbReference type="Proteomes" id="UP001163603"/>
    </source>
</evidence>
<name>A0ACC0XII7_9ROSI</name>
<evidence type="ECO:0000313" key="1">
    <source>
        <dbReference type="EMBL" id="KAJ0018155.1"/>
    </source>
</evidence>
<organism evidence="1 2">
    <name type="scientific">Pistacia integerrima</name>
    <dbReference type="NCBI Taxonomy" id="434235"/>
    <lineage>
        <taxon>Eukaryota</taxon>
        <taxon>Viridiplantae</taxon>
        <taxon>Streptophyta</taxon>
        <taxon>Embryophyta</taxon>
        <taxon>Tracheophyta</taxon>
        <taxon>Spermatophyta</taxon>
        <taxon>Magnoliopsida</taxon>
        <taxon>eudicotyledons</taxon>
        <taxon>Gunneridae</taxon>
        <taxon>Pentapetalae</taxon>
        <taxon>rosids</taxon>
        <taxon>malvids</taxon>
        <taxon>Sapindales</taxon>
        <taxon>Anacardiaceae</taxon>
        <taxon>Pistacia</taxon>
    </lineage>
</organism>
<dbReference type="Proteomes" id="UP001163603">
    <property type="component" value="Chromosome 12"/>
</dbReference>
<dbReference type="EMBL" id="CM047747">
    <property type="protein sequence ID" value="KAJ0018155.1"/>
    <property type="molecule type" value="Genomic_DNA"/>
</dbReference>
<keyword evidence="2" id="KW-1185">Reference proteome</keyword>